<reference evidence="2 3" key="1">
    <citation type="journal article" date="2023" name="Res Sq">
        <title>Genomic and morphological characterization of Knufia obscura isolated from the Mars 2020 spacecraft assembly facility.</title>
        <authorList>
            <person name="Chander A.M."/>
            <person name="Teixeira M.M."/>
            <person name="Singh N.K."/>
            <person name="Williams M.P."/>
            <person name="Parker C.W."/>
            <person name="Leo P."/>
            <person name="Stajich J.E."/>
            <person name="Torok T."/>
            <person name="Tighe S."/>
            <person name="Mason C.E."/>
            <person name="Venkateswaran K."/>
        </authorList>
    </citation>
    <scope>NUCLEOTIDE SEQUENCE [LARGE SCALE GENOMIC DNA]</scope>
    <source>
        <strain evidence="2 3">CCFEE 5817</strain>
    </source>
</reference>
<keyword evidence="3" id="KW-1185">Reference proteome</keyword>
<dbReference type="EMBL" id="JAVHJV010000001">
    <property type="protein sequence ID" value="KAK5946342.1"/>
    <property type="molecule type" value="Genomic_DNA"/>
</dbReference>
<sequence>MPARNYGLESFARQARTWEALRFATYFTGISKIQNIDVSITTQFGTSVFVACRVLKGLLRNKNVTFTLIADLDEELDSQEFKRKEARCLRGCRSLRCKSINFLGTKTDTSALVEEITSNRETPADMLPIWKQTYFEYFVQLPDIDGAEITPIYPPEMESLYPEDEAWADPFLSAVFQHDTEGARQCASLLLEQAADWIEEWEESRAAAAEKKHAQALAAIREDKTPLTRQRDNTTTALQEVSHYS</sequence>
<gene>
    <name evidence="2" type="ORF">PMZ80_000484</name>
</gene>
<protein>
    <submittedName>
        <fullName evidence="2">Uncharacterized protein</fullName>
    </submittedName>
</protein>
<proteinExistence type="predicted"/>
<dbReference type="RefSeq" id="XP_064734432.1">
    <property type="nucleotide sequence ID" value="XM_064868935.1"/>
</dbReference>
<comment type="caution">
    <text evidence="2">The sequence shown here is derived from an EMBL/GenBank/DDBJ whole genome shotgun (WGS) entry which is preliminary data.</text>
</comment>
<dbReference type="Proteomes" id="UP001334248">
    <property type="component" value="Unassembled WGS sequence"/>
</dbReference>
<feature type="compositionally biased region" description="Basic and acidic residues" evidence="1">
    <location>
        <begin position="220"/>
        <end position="232"/>
    </location>
</feature>
<organism evidence="2 3">
    <name type="scientific">Knufia obscura</name>
    <dbReference type="NCBI Taxonomy" id="1635080"/>
    <lineage>
        <taxon>Eukaryota</taxon>
        <taxon>Fungi</taxon>
        <taxon>Dikarya</taxon>
        <taxon>Ascomycota</taxon>
        <taxon>Pezizomycotina</taxon>
        <taxon>Eurotiomycetes</taxon>
        <taxon>Chaetothyriomycetidae</taxon>
        <taxon>Chaetothyriales</taxon>
        <taxon>Trichomeriaceae</taxon>
        <taxon>Knufia</taxon>
    </lineage>
</organism>
<name>A0ABR0S105_9EURO</name>
<feature type="compositionally biased region" description="Polar residues" evidence="1">
    <location>
        <begin position="233"/>
        <end position="245"/>
    </location>
</feature>
<feature type="region of interest" description="Disordered" evidence="1">
    <location>
        <begin position="219"/>
        <end position="245"/>
    </location>
</feature>
<dbReference type="GeneID" id="89993933"/>
<evidence type="ECO:0000313" key="2">
    <source>
        <dbReference type="EMBL" id="KAK5946342.1"/>
    </source>
</evidence>
<evidence type="ECO:0000313" key="3">
    <source>
        <dbReference type="Proteomes" id="UP001334248"/>
    </source>
</evidence>
<evidence type="ECO:0000256" key="1">
    <source>
        <dbReference type="SAM" id="MobiDB-lite"/>
    </source>
</evidence>
<accession>A0ABR0S105</accession>